<dbReference type="InterPro" id="IPR001347">
    <property type="entry name" value="SIS_dom"/>
</dbReference>
<dbReference type="GO" id="GO:0004360">
    <property type="term" value="F:glutamine-fructose-6-phosphate transaminase (isomerizing) activity"/>
    <property type="evidence" value="ECO:0007669"/>
    <property type="project" value="UniProtKB-EC"/>
</dbReference>
<evidence type="ECO:0000256" key="1">
    <source>
        <dbReference type="ARBA" id="ARBA00001031"/>
    </source>
</evidence>
<comment type="catalytic activity">
    <reaction evidence="1">
        <text>D-fructose 6-phosphate + L-glutamine = D-glucosamine 6-phosphate + L-glutamate</text>
        <dbReference type="Rhea" id="RHEA:13237"/>
        <dbReference type="ChEBI" id="CHEBI:29985"/>
        <dbReference type="ChEBI" id="CHEBI:58359"/>
        <dbReference type="ChEBI" id="CHEBI:58725"/>
        <dbReference type="ChEBI" id="CHEBI:61527"/>
        <dbReference type="EC" id="2.6.1.16"/>
    </reaction>
</comment>
<dbReference type="PANTHER" id="PTHR10937">
    <property type="entry name" value="GLUCOSAMINE--FRUCTOSE-6-PHOSPHATE AMINOTRANSFERASE, ISOMERIZING"/>
    <property type="match status" value="1"/>
</dbReference>
<dbReference type="EC" id="2.6.1.16" evidence="2"/>
<dbReference type="InterPro" id="IPR005855">
    <property type="entry name" value="GFAT"/>
</dbReference>
<dbReference type="GO" id="GO:0097367">
    <property type="term" value="F:carbohydrate derivative binding"/>
    <property type="evidence" value="ECO:0007669"/>
    <property type="project" value="InterPro"/>
</dbReference>
<dbReference type="NCBIfam" id="NF001484">
    <property type="entry name" value="PRK00331.1"/>
    <property type="match status" value="1"/>
</dbReference>
<proteinExistence type="predicted"/>
<keyword evidence="3 9" id="KW-0032">Aminotransferase</keyword>
<dbReference type="PROSITE" id="PS51278">
    <property type="entry name" value="GATASE_TYPE_2"/>
    <property type="match status" value="1"/>
</dbReference>
<organism evidence="9 10">
    <name type="scientific">Yasminevirus sp. GU-2018</name>
    <dbReference type="NCBI Taxonomy" id="2420051"/>
    <lineage>
        <taxon>Viruses</taxon>
        <taxon>Varidnaviria</taxon>
        <taxon>Bamfordvirae</taxon>
        <taxon>Nucleocytoviricota</taxon>
        <taxon>Megaviricetes</taxon>
        <taxon>Imitervirales</taxon>
        <taxon>Mimiviridae</taxon>
        <taxon>Klosneuvirinae</taxon>
        <taxon>Yasminevirus</taxon>
        <taxon>Yasminevirus saudimassiliense</taxon>
    </lineage>
</organism>
<evidence type="ECO:0000256" key="6">
    <source>
        <dbReference type="ARBA" id="ARBA00022962"/>
    </source>
</evidence>
<keyword evidence="10" id="KW-1185">Reference proteome</keyword>
<dbReference type="CDD" id="cd05008">
    <property type="entry name" value="SIS_GlmS_GlmD_1"/>
    <property type="match status" value="1"/>
</dbReference>
<gene>
    <name evidence="9" type="ORF">YASMINEVIRUS_163</name>
</gene>
<dbReference type="InterPro" id="IPR035490">
    <property type="entry name" value="GlmS/FrlB_SIS"/>
</dbReference>
<dbReference type="GO" id="GO:0006047">
    <property type="term" value="P:UDP-N-acetylglucosamine metabolic process"/>
    <property type="evidence" value="ECO:0007669"/>
    <property type="project" value="TreeGrafter"/>
</dbReference>
<dbReference type="Gene3D" id="3.60.20.10">
    <property type="entry name" value="Glutamine Phosphoribosylpyrophosphate, subunit 1, domain 1"/>
    <property type="match status" value="1"/>
</dbReference>
<dbReference type="CDD" id="cd00714">
    <property type="entry name" value="GFAT"/>
    <property type="match status" value="1"/>
</dbReference>
<accession>A0A5K0U7B9</accession>
<dbReference type="InterPro" id="IPR035466">
    <property type="entry name" value="GlmS/AgaS_SIS"/>
</dbReference>
<dbReference type="PROSITE" id="PS51464">
    <property type="entry name" value="SIS"/>
    <property type="match status" value="2"/>
</dbReference>
<reference evidence="9 10" key="1">
    <citation type="submission" date="2018-10" db="EMBL/GenBank/DDBJ databases">
        <authorList>
            <consortium name="IHU Genomes"/>
        </authorList>
    </citation>
    <scope>NUCLEOTIDE SEQUENCE [LARGE SCALE GENOMIC DNA]</scope>
    <source>
        <strain evidence="9 10">A1</strain>
    </source>
</reference>
<evidence type="ECO:0000313" key="9">
    <source>
        <dbReference type="EMBL" id="VBB17700.1"/>
    </source>
</evidence>
<dbReference type="SUPFAM" id="SSF56235">
    <property type="entry name" value="N-terminal nucleophile aminohydrolases (Ntn hydrolases)"/>
    <property type="match status" value="1"/>
</dbReference>
<keyword evidence="4 9" id="KW-0808">Transferase</keyword>
<dbReference type="Pfam" id="PF13522">
    <property type="entry name" value="GATase_6"/>
    <property type="match status" value="1"/>
</dbReference>
<sequence>MCGIFGFLGLEDCFKYGVHGLRQLQNRGYDSAGCCAVSPNHELILRKYATTKTLDSIDQLESMSNDFLGCSAGIFHTRWATHGAKTDANAHPHLDNSGRIALVHNGIIENYYELKLELESQYNIKFKSETDTEVIVNLISVYYDQTADKEGVKHMESAIMKAISRLQGTWALVVLCKDKPDNMYCARHGSPLLVGFGGPYIMVTSEQAGFGKYVNNYICLNNGDLTVIRRRGSKISFDNIENYVLRDVTVKSNELTPEPFQHWTLKEIHEQYEASIRAISFGGRIVENDKVRLGGPMMHEEALKQIDHLILLGCGTSLNAGQHSIAYFKDLCNFTTVQAFDGSEFVVDDIPKRGRSCAVFLSQSGETKDLYRCIKICRDANVFTIGVINVVDSLIAREVNCGCYLNAGREVGVASTKAFTSQVILLSMLAIFFAQINDLNKSKREQYIKALRQLPTDIKKVIQSSDETCKKIASYLITQKDMFVLGKGSMISVASEGALKTKEIGYIHSEAYGGNALRHGPYAVIESGTPIVFLNPYDQNFALMNNTVEEVKSRDAYPIVISDTHDTSRHAQQKIVVPNNRIYTGILHNIPMQLIAYYMAVGKGHNPDMPKNLSKCVSV</sequence>
<dbReference type="Proteomes" id="UP000594342">
    <property type="component" value="Unassembled WGS sequence"/>
</dbReference>
<dbReference type="InterPro" id="IPR046348">
    <property type="entry name" value="SIS_dom_sf"/>
</dbReference>
<dbReference type="Gene3D" id="3.40.50.10490">
    <property type="entry name" value="Glucose-6-phosphate isomerase like protein, domain 1"/>
    <property type="match status" value="2"/>
</dbReference>
<feature type="domain" description="SIS" evidence="8">
    <location>
        <begin position="299"/>
        <end position="441"/>
    </location>
</feature>
<dbReference type="Pfam" id="PF01380">
    <property type="entry name" value="SIS"/>
    <property type="match status" value="2"/>
</dbReference>
<dbReference type="CDD" id="cd05009">
    <property type="entry name" value="SIS_GlmS_GlmD_2"/>
    <property type="match status" value="1"/>
</dbReference>
<dbReference type="EMBL" id="UPSH01000001">
    <property type="protein sequence ID" value="VBB17700.1"/>
    <property type="molecule type" value="Genomic_DNA"/>
</dbReference>
<dbReference type="GO" id="GO:0006002">
    <property type="term" value="P:fructose 6-phosphate metabolic process"/>
    <property type="evidence" value="ECO:0007669"/>
    <property type="project" value="TreeGrafter"/>
</dbReference>
<keyword evidence="5" id="KW-0677">Repeat</keyword>
<dbReference type="InterPro" id="IPR029055">
    <property type="entry name" value="Ntn_hydrolases_N"/>
</dbReference>
<comment type="caution">
    <text evidence="9">The sequence shown here is derived from an EMBL/GenBank/DDBJ whole genome shotgun (WGS) entry which is preliminary data.</text>
</comment>
<evidence type="ECO:0000256" key="2">
    <source>
        <dbReference type="ARBA" id="ARBA00012916"/>
    </source>
</evidence>
<keyword evidence="6" id="KW-0315">Glutamine amidotransferase</keyword>
<feature type="domain" description="SIS" evidence="8">
    <location>
        <begin position="472"/>
        <end position="610"/>
    </location>
</feature>
<evidence type="ECO:0000259" key="8">
    <source>
        <dbReference type="PROSITE" id="PS51464"/>
    </source>
</evidence>
<evidence type="ECO:0000256" key="3">
    <source>
        <dbReference type="ARBA" id="ARBA00022576"/>
    </source>
</evidence>
<name>A0A5K0U7B9_9VIRU</name>
<dbReference type="GO" id="GO:0006487">
    <property type="term" value="P:protein N-linked glycosylation"/>
    <property type="evidence" value="ECO:0007669"/>
    <property type="project" value="TreeGrafter"/>
</dbReference>
<evidence type="ECO:0000256" key="4">
    <source>
        <dbReference type="ARBA" id="ARBA00022679"/>
    </source>
</evidence>
<dbReference type="SUPFAM" id="SSF53697">
    <property type="entry name" value="SIS domain"/>
    <property type="match status" value="1"/>
</dbReference>
<evidence type="ECO:0000256" key="5">
    <source>
        <dbReference type="ARBA" id="ARBA00022737"/>
    </source>
</evidence>
<dbReference type="PANTHER" id="PTHR10937:SF0">
    <property type="entry name" value="GLUTAMINE--FRUCTOSE-6-PHOSPHATE TRANSAMINASE (ISOMERIZING)"/>
    <property type="match status" value="1"/>
</dbReference>
<dbReference type="InterPro" id="IPR047084">
    <property type="entry name" value="GFAT_N"/>
</dbReference>
<protein>
    <recommendedName>
        <fullName evidence="2">glutamine--fructose-6-phosphate transaminase (isomerizing)</fullName>
        <ecNumber evidence="2">2.6.1.16</ecNumber>
    </recommendedName>
</protein>
<dbReference type="InterPro" id="IPR017932">
    <property type="entry name" value="GATase_2_dom"/>
</dbReference>
<dbReference type="NCBIfam" id="TIGR01135">
    <property type="entry name" value="glmS"/>
    <property type="match status" value="1"/>
</dbReference>
<evidence type="ECO:0000313" key="10">
    <source>
        <dbReference type="Proteomes" id="UP000594342"/>
    </source>
</evidence>
<evidence type="ECO:0000259" key="7">
    <source>
        <dbReference type="PROSITE" id="PS51278"/>
    </source>
</evidence>
<feature type="domain" description="Glutamine amidotransferase type-2" evidence="7">
    <location>
        <begin position="2"/>
        <end position="231"/>
    </location>
</feature>